<keyword evidence="2" id="KW-1185">Reference proteome</keyword>
<comment type="caution">
    <text evidence="1">The sequence shown here is derived from an EMBL/GenBank/DDBJ whole genome shotgun (WGS) entry which is preliminary data.</text>
</comment>
<reference evidence="1 2" key="1">
    <citation type="submission" date="2021-06" db="EMBL/GenBank/DDBJ databases">
        <title>Caerostris extrusa draft genome.</title>
        <authorList>
            <person name="Kono N."/>
            <person name="Arakawa K."/>
        </authorList>
    </citation>
    <scope>NUCLEOTIDE SEQUENCE [LARGE SCALE GENOMIC DNA]</scope>
</reference>
<accession>A0AAV4NTK4</accession>
<proteinExistence type="predicted"/>
<name>A0AAV4NTK4_CAEEX</name>
<protein>
    <submittedName>
        <fullName evidence="1">Uncharacterized protein</fullName>
    </submittedName>
</protein>
<sequence>MTLVKGSFREKKGFLSFPKGQKPHERSKGLWKKGFLSFPKGQKPQERPKGLWKKVLFKKTKVLYLKKVQKDFVIAM</sequence>
<evidence type="ECO:0000313" key="1">
    <source>
        <dbReference type="EMBL" id="GIX88111.1"/>
    </source>
</evidence>
<dbReference type="Proteomes" id="UP001054945">
    <property type="component" value="Unassembled WGS sequence"/>
</dbReference>
<evidence type="ECO:0000313" key="2">
    <source>
        <dbReference type="Proteomes" id="UP001054945"/>
    </source>
</evidence>
<organism evidence="1 2">
    <name type="scientific">Caerostris extrusa</name>
    <name type="common">Bark spider</name>
    <name type="synonym">Caerostris bankana</name>
    <dbReference type="NCBI Taxonomy" id="172846"/>
    <lineage>
        <taxon>Eukaryota</taxon>
        <taxon>Metazoa</taxon>
        <taxon>Ecdysozoa</taxon>
        <taxon>Arthropoda</taxon>
        <taxon>Chelicerata</taxon>
        <taxon>Arachnida</taxon>
        <taxon>Araneae</taxon>
        <taxon>Araneomorphae</taxon>
        <taxon>Entelegynae</taxon>
        <taxon>Araneoidea</taxon>
        <taxon>Araneidae</taxon>
        <taxon>Caerostris</taxon>
    </lineage>
</organism>
<dbReference type="EMBL" id="BPLR01003738">
    <property type="protein sequence ID" value="GIX88111.1"/>
    <property type="molecule type" value="Genomic_DNA"/>
</dbReference>
<dbReference type="AlphaFoldDB" id="A0AAV4NTK4"/>
<gene>
    <name evidence="1" type="ORF">CEXT_517571</name>
</gene>